<organism evidence="1 2">
    <name type="scientific">Nannochloropsis gaditana</name>
    <dbReference type="NCBI Taxonomy" id="72520"/>
    <lineage>
        <taxon>Eukaryota</taxon>
        <taxon>Sar</taxon>
        <taxon>Stramenopiles</taxon>
        <taxon>Ochrophyta</taxon>
        <taxon>Eustigmatophyceae</taxon>
        <taxon>Eustigmatales</taxon>
        <taxon>Monodopsidaceae</taxon>
        <taxon>Nannochloropsis</taxon>
    </lineage>
</organism>
<evidence type="ECO:0000313" key="1">
    <source>
        <dbReference type="EMBL" id="EWM25598.1"/>
    </source>
</evidence>
<gene>
    <name evidence="1" type="ORF">Naga_101250g2</name>
</gene>
<accession>W7TQ39</accession>
<protein>
    <submittedName>
        <fullName evidence="1">WD40/YVTN repeat-like-containing domain protein</fullName>
    </submittedName>
</protein>
<dbReference type="Proteomes" id="UP000019335">
    <property type="component" value="Chromosome 11"/>
</dbReference>
<name>W7TQ39_9STRA</name>
<evidence type="ECO:0000313" key="2">
    <source>
        <dbReference type="Proteomes" id="UP000019335"/>
    </source>
</evidence>
<keyword evidence="2" id="KW-1185">Reference proteome</keyword>
<comment type="caution">
    <text evidence="1">The sequence shown here is derived from an EMBL/GenBank/DDBJ whole genome shotgun (WGS) entry which is preliminary data.</text>
</comment>
<sequence length="93" mass="10014">MYPEVELLFTTHKHSSLSSSSPVPPGIRVIDIHPCETRVAVVDEAGTLFVWDFATSSLLLRLPLAPAHDAAWPFQVHADGRGGGGRLGRKRGG</sequence>
<reference evidence="1 2" key="1">
    <citation type="journal article" date="2014" name="Mol. Plant">
        <title>Chromosome Scale Genome Assembly and Transcriptome Profiling of Nannochloropsis gaditana in Nitrogen Depletion.</title>
        <authorList>
            <person name="Corteggiani Carpinelli E."/>
            <person name="Telatin A."/>
            <person name="Vitulo N."/>
            <person name="Forcato C."/>
            <person name="D'Angelo M."/>
            <person name="Schiavon R."/>
            <person name="Vezzi A."/>
            <person name="Giacometti G.M."/>
            <person name="Morosinotto T."/>
            <person name="Valle G."/>
        </authorList>
    </citation>
    <scope>NUCLEOTIDE SEQUENCE [LARGE SCALE GENOMIC DNA]</scope>
    <source>
        <strain evidence="1 2">B-31</strain>
    </source>
</reference>
<dbReference type="InterPro" id="IPR011044">
    <property type="entry name" value="Quino_amine_DH_bsu"/>
</dbReference>
<dbReference type="AlphaFoldDB" id="W7TQ39"/>
<dbReference type="EMBL" id="AZIL01000898">
    <property type="protein sequence ID" value="EWM25598.1"/>
    <property type="molecule type" value="Genomic_DNA"/>
</dbReference>
<proteinExistence type="predicted"/>
<dbReference type="SUPFAM" id="SSF50969">
    <property type="entry name" value="YVTN repeat-like/Quinoprotein amine dehydrogenase"/>
    <property type="match status" value="1"/>
</dbReference>